<protein>
    <submittedName>
        <fullName evidence="1">Uncharacterized protein</fullName>
    </submittedName>
</protein>
<keyword evidence="2" id="KW-1185">Reference proteome</keyword>
<proteinExistence type="predicted"/>
<sequence>MVSNKNRLYIALFPSGVSNNEERRYHWEFLIGPKVEDKPRDPGMQYHVKNHPSTTNLLARIVNAKIEHEPLLINIFCNMMVVPNDPNWRCRTWIADDKIEQLARDYVAKKNEAGRYCKAEDMVSPKPTWNMLEAKEDVP</sequence>
<evidence type="ECO:0000313" key="2">
    <source>
        <dbReference type="Proteomes" id="UP000235672"/>
    </source>
</evidence>
<accession>A0A2J6PT44</accession>
<reference evidence="1 2" key="1">
    <citation type="submission" date="2016-05" db="EMBL/GenBank/DDBJ databases">
        <title>A degradative enzymes factory behind the ericoid mycorrhizal symbiosis.</title>
        <authorList>
            <consortium name="DOE Joint Genome Institute"/>
            <person name="Martino E."/>
            <person name="Morin E."/>
            <person name="Grelet G."/>
            <person name="Kuo A."/>
            <person name="Kohler A."/>
            <person name="Daghino S."/>
            <person name="Barry K."/>
            <person name="Choi C."/>
            <person name="Cichocki N."/>
            <person name="Clum A."/>
            <person name="Copeland A."/>
            <person name="Hainaut M."/>
            <person name="Haridas S."/>
            <person name="Labutti K."/>
            <person name="Lindquist E."/>
            <person name="Lipzen A."/>
            <person name="Khouja H.-R."/>
            <person name="Murat C."/>
            <person name="Ohm R."/>
            <person name="Olson A."/>
            <person name="Spatafora J."/>
            <person name="Veneault-Fourrey C."/>
            <person name="Henrissat B."/>
            <person name="Grigoriev I."/>
            <person name="Martin F."/>
            <person name="Perotto S."/>
        </authorList>
    </citation>
    <scope>NUCLEOTIDE SEQUENCE [LARGE SCALE GENOMIC DNA]</scope>
    <source>
        <strain evidence="1 2">UAMH 7357</strain>
    </source>
</reference>
<dbReference type="OrthoDB" id="2679825at2759"/>
<evidence type="ECO:0000313" key="1">
    <source>
        <dbReference type="EMBL" id="PMD17198.1"/>
    </source>
</evidence>
<dbReference type="InterPro" id="IPR054208">
    <property type="entry name" value="DUF6914"/>
</dbReference>
<dbReference type="AlphaFoldDB" id="A0A2J6PT44"/>
<dbReference type="EMBL" id="KZ613501">
    <property type="protein sequence ID" value="PMD17198.1"/>
    <property type="molecule type" value="Genomic_DNA"/>
</dbReference>
<gene>
    <name evidence="1" type="ORF">NA56DRAFT_681304</name>
</gene>
<name>A0A2J6PT44_9HELO</name>
<organism evidence="1 2">
    <name type="scientific">Hyaloscypha hepaticicola</name>
    <dbReference type="NCBI Taxonomy" id="2082293"/>
    <lineage>
        <taxon>Eukaryota</taxon>
        <taxon>Fungi</taxon>
        <taxon>Dikarya</taxon>
        <taxon>Ascomycota</taxon>
        <taxon>Pezizomycotina</taxon>
        <taxon>Leotiomycetes</taxon>
        <taxon>Helotiales</taxon>
        <taxon>Hyaloscyphaceae</taxon>
        <taxon>Hyaloscypha</taxon>
    </lineage>
</organism>
<dbReference type="Proteomes" id="UP000235672">
    <property type="component" value="Unassembled WGS sequence"/>
</dbReference>
<dbReference type="Pfam" id="PF21858">
    <property type="entry name" value="DUF6914"/>
    <property type="match status" value="2"/>
</dbReference>